<protein>
    <submittedName>
        <fullName evidence="1">Uncharacterized protein</fullName>
    </submittedName>
</protein>
<sequence>MDCKQLFNVATSLLTAQNISLQKIAEEQDEEIDTMLMAADFDNQQIIDKYYMWPPSEPKKKEKIDLSELEKHLKKASEHVVVEDTLNEYQWYDSAPLLLN</sequence>
<name>A0A1C7LV51_GRIFR</name>
<dbReference type="EMBL" id="LUGG01000020">
    <property type="protein sequence ID" value="OBZ68532.1"/>
    <property type="molecule type" value="Genomic_DNA"/>
</dbReference>
<accession>A0A1C7LV51</accession>
<proteinExistence type="predicted"/>
<dbReference type="Proteomes" id="UP000092993">
    <property type="component" value="Unassembled WGS sequence"/>
</dbReference>
<keyword evidence="2" id="KW-1185">Reference proteome</keyword>
<organism evidence="1 2">
    <name type="scientific">Grifola frondosa</name>
    <name type="common">Maitake</name>
    <name type="synonym">Polyporus frondosus</name>
    <dbReference type="NCBI Taxonomy" id="5627"/>
    <lineage>
        <taxon>Eukaryota</taxon>
        <taxon>Fungi</taxon>
        <taxon>Dikarya</taxon>
        <taxon>Basidiomycota</taxon>
        <taxon>Agaricomycotina</taxon>
        <taxon>Agaricomycetes</taxon>
        <taxon>Polyporales</taxon>
        <taxon>Grifolaceae</taxon>
        <taxon>Grifola</taxon>
    </lineage>
</organism>
<reference evidence="1 2" key="1">
    <citation type="submission" date="2016-03" db="EMBL/GenBank/DDBJ databases">
        <title>Whole genome sequencing of Grifola frondosa 9006-11.</title>
        <authorList>
            <person name="Min B."/>
            <person name="Park H."/>
            <person name="Kim J.-G."/>
            <person name="Cho H."/>
            <person name="Oh Y.-L."/>
            <person name="Kong W.-S."/>
            <person name="Choi I.-G."/>
        </authorList>
    </citation>
    <scope>NUCLEOTIDE SEQUENCE [LARGE SCALE GENOMIC DNA]</scope>
    <source>
        <strain evidence="1 2">9006-11</strain>
    </source>
</reference>
<evidence type="ECO:0000313" key="2">
    <source>
        <dbReference type="Proteomes" id="UP000092993"/>
    </source>
</evidence>
<gene>
    <name evidence="1" type="ORF">A0H81_11679</name>
</gene>
<dbReference type="AlphaFoldDB" id="A0A1C7LV51"/>
<evidence type="ECO:0000313" key="1">
    <source>
        <dbReference type="EMBL" id="OBZ68532.1"/>
    </source>
</evidence>
<comment type="caution">
    <text evidence="1">The sequence shown here is derived from an EMBL/GenBank/DDBJ whole genome shotgun (WGS) entry which is preliminary data.</text>
</comment>